<evidence type="ECO:0000313" key="1">
    <source>
        <dbReference type="EMBL" id="OMO68317.1"/>
    </source>
</evidence>
<organism evidence="1 2">
    <name type="scientific">Corchorus olitorius</name>
    <dbReference type="NCBI Taxonomy" id="93759"/>
    <lineage>
        <taxon>Eukaryota</taxon>
        <taxon>Viridiplantae</taxon>
        <taxon>Streptophyta</taxon>
        <taxon>Embryophyta</taxon>
        <taxon>Tracheophyta</taxon>
        <taxon>Spermatophyta</taxon>
        <taxon>Magnoliopsida</taxon>
        <taxon>eudicotyledons</taxon>
        <taxon>Gunneridae</taxon>
        <taxon>Pentapetalae</taxon>
        <taxon>rosids</taxon>
        <taxon>malvids</taxon>
        <taxon>Malvales</taxon>
        <taxon>Malvaceae</taxon>
        <taxon>Grewioideae</taxon>
        <taxon>Apeibeae</taxon>
        <taxon>Corchorus</taxon>
    </lineage>
</organism>
<dbReference type="EMBL" id="AWUE01020397">
    <property type="protein sequence ID" value="OMO68317.1"/>
    <property type="molecule type" value="Genomic_DNA"/>
</dbReference>
<comment type="caution">
    <text evidence="1">The sequence shown here is derived from an EMBL/GenBank/DDBJ whole genome shotgun (WGS) entry which is preliminary data.</text>
</comment>
<name>A0A1R3HDA9_9ROSI</name>
<reference evidence="2" key="1">
    <citation type="submission" date="2013-09" db="EMBL/GenBank/DDBJ databases">
        <title>Corchorus olitorius genome sequencing.</title>
        <authorList>
            <person name="Alam M."/>
            <person name="Haque M.S."/>
            <person name="Islam M.S."/>
            <person name="Emdad E.M."/>
            <person name="Islam M.M."/>
            <person name="Ahmed B."/>
            <person name="Halim A."/>
            <person name="Hossen Q.M.M."/>
            <person name="Hossain M.Z."/>
            <person name="Ahmed R."/>
            <person name="Khan M.M."/>
            <person name="Islam R."/>
            <person name="Rashid M.M."/>
            <person name="Khan S.A."/>
            <person name="Rahman M.S."/>
            <person name="Alam M."/>
            <person name="Yahiya A.S."/>
            <person name="Khan M.S."/>
            <person name="Azam M.S."/>
            <person name="Haque T."/>
            <person name="Lashkar M.Z.H."/>
            <person name="Akhand A.I."/>
            <person name="Morshed G."/>
            <person name="Roy S."/>
            <person name="Uddin K.S."/>
            <person name="Rabeya T."/>
            <person name="Hossain A.S."/>
            <person name="Chowdhury A."/>
            <person name="Snigdha A.R."/>
            <person name="Mortoza M.S."/>
            <person name="Matin S.A."/>
            <person name="Hoque S.M.E."/>
            <person name="Islam M.K."/>
            <person name="Roy D.K."/>
            <person name="Haider R."/>
            <person name="Moosa M.M."/>
            <person name="Elias S.M."/>
            <person name="Hasan A.M."/>
            <person name="Jahan S."/>
            <person name="Shafiuddin M."/>
            <person name="Mahmood N."/>
            <person name="Shommy N.S."/>
        </authorList>
    </citation>
    <scope>NUCLEOTIDE SEQUENCE [LARGE SCALE GENOMIC DNA]</scope>
    <source>
        <strain evidence="2">cv. O-4</strain>
    </source>
</reference>
<accession>A0A1R3HDA9</accession>
<keyword evidence="2" id="KW-1185">Reference proteome</keyword>
<dbReference type="AlphaFoldDB" id="A0A1R3HDA9"/>
<proteinExistence type="predicted"/>
<gene>
    <name evidence="1" type="ORF">COLO4_29744</name>
</gene>
<protein>
    <submittedName>
        <fullName evidence="1">Uncharacterized protein</fullName>
    </submittedName>
</protein>
<dbReference type="Proteomes" id="UP000187203">
    <property type="component" value="Unassembled WGS sequence"/>
</dbReference>
<sequence>MVCVSYHFKVNPSTSRVWPQPATELLHMSRVGPSPWCVLESGRSPPRRHRARAPIKLRIQRSMKGPSELRHDGGEVVTNRILGLAAVA</sequence>
<evidence type="ECO:0000313" key="2">
    <source>
        <dbReference type="Proteomes" id="UP000187203"/>
    </source>
</evidence>